<dbReference type="SUPFAM" id="SSF46785">
    <property type="entry name" value="Winged helix' DNA-binding domain"/>
    <property type="match status" value="1"/>
</dbReference>
<keyword evidence="5" id="KW-0238">DNA-binding</keyword>
<dbReference type="Gene3D" id="1.10.10.10">
    <property type="entry name" value="Winged helix-like DNA-binding domain superfamily/Winged helix DNA-binding domain"/>
    <property type="match status" value="1"/>
</dbReference>
<keyword evidence="1" id="KW-0678">Repressor</keyword>
<evidence type="ECO:0000256" key="12">
    <source>
        <dbReference type="SAM" id="MobiDB-lite"/>
    </source>
</evidence>
<keyword evidence="16" id="KW-1185">Reference proteome</keyword>
<evidence type="ECO:0000256" key="5">
    <source>
        <dbReference type="ARBA" id="ARBA00023125"/>
    </source>
</evidence>
<dbReference type="FunFam" id="1.10.10.10:FF:000019">
    <property type="entry name" value="Crp/Fnr family transcriptional regulator"/>
    <property type="match status" value="1"/>
</dbReference>
<dbReference type="FunFam" id="2.60.120.10:FF:000003">
    <property type="entry name" value="Crp/Fnr family transcriptional regulator"/>
    <property type="match status" value="1"/>
</dbReference>
<dbReference type="AlphaFoldDB" id="A0A557XII7"/>
<evidence type="ECO:0000256" key="4">
    <source>
        <dbReference type="ARBA" id="ARBA00023015"/>
    </source>
</evidence>
<evidence type="ECO:0000256" key="7">
    <source>
        <dbReference type="ARBA" id="ARBA00023159"/>
    </source>
</evidence>
<dbReference type="PROSITE" id="PS51063">
    <property type="entry name" value="HTH_CRP_2"/>
    <property type="match status" value="1"/>
</dbReference>
<dbReference type="Gene3D" id="2.60.120.10">
    <property type="entry name" value="Jelly Rolls"/>
    <property type="match status" value="1"/>
</dbReference>
<feature type="domain" description="Cyclic nucleotide-binding" evidence="13">
    <location>
        <begin position="10"/>
        <end position="130"/>
    </location>
</feature>
<dbReference type="Proteomes" id="UP000320513">
    <property type="component" value="Unassembled WGS sequence"/>
</dbReference>
<gene>
    <name evidence="15" type="ORF">FPZ47_19610</name>
</gene>
<organism evidence="15 16">
    <name type="scientific">Mycobacterium helveticum</name>
    <dbReference type="NCBI Taxonomy" id="2592811"/>
    <lineage>
        <taxon>Bacteria</taxon>
        <taxon>Bacillati</taxon>
        <taxon>Actinomycetota</taxon>
        <taxon>Actinomycetes</taxon>
        <taxon>Mycobacteriales</taxon>
        <taxon>Mycobacteriaceae</taxon>
        <taxon>Mycobacterium</taxon>
    </lineage>
</organism>
<keyword evidence="3" id="KW-0547">Nucleotide-binding</keyword>
<dbReference type="GO" id="GO:0045893">
    <property type="term" value="P:positive regulation of DNA-templated transcription"/>
    <property type="evidence" value="ECO:0007669"/>
    <property type="project" value="UniProtKB-ARBA"/>
</dbReference>
<name>A0A557XII7_9MYCO</name>
<dbReference type="GO" id="GO:0003700">
    <property type="term" value="F:DNA-binding transcription factor activity"/>
    <property type="evidence" value="ECO:0007669"/>
    <property type="project" value="UniProtKB-ARBA"/>
</dbReference>
<evidence type="ECO:0000313" key="15">
    <source>
        <dbReference type="EMBL" id="TVS85529.1"/>
    </source>
</evidence>
<dbReference type="SUPFAM" id="SSF51206">
    <property type="entry name" value="cAMP-binding domain-like"/>
    <property type="match status" value="1"/>
</dbReference>
<dbReference type="PROSITE" id="PS50042">
    <property type="entry name" value="CNMP_BINDING_3"/>
    <property type="match status" value="1"/>
</dbReference>
<dbReference type="GO" id="GO:0030552">
    <property type="term" value="F:cAMP binding"/>
    <property type="evidence" value="ECO:0007669"/>
    <property type="project" value="UniProtKB-KW"/>
</dbReference>
<evidence type="ECO:0000256" key="1">
    <source>
        <dbReference type="ARBA" id="ARBA00022491"/>
    </source>
</evidence>
<dbReference type="PROSITE" id="PS00889">
    <property type="entry name" value="CNMP_BINDING_2"/>
    <property type="match status" value="1"/>
</dbReference>
<dbReference type="InterPro" id="IPR050397">
    <property type="entry name" value="Env_Response_Regulators"/>
</dbReference>
<reference evidence="15 16" key="1">
    <citation type="submission" date="2019-07" db="EMBL/GenBank/DDBJ databases">
        <title>New Mycobacterium species.</title>
        <authorList>
            <person name="Tortoli E."/>
            <person name="Ghielmetti G."/>
            <person name="Friedel U."/>
            <person name="Trovato A."/>
        </authorList>
    </citation>
    <scope>NUCLEOTIDE SEQUENCE [LARGE SCALE GENOMIC DNA]</scope>
    <source>
        <strain evidence="15 16">16-83</strain>
    </source>
</reference>
<keyword evidence="7" id="KW-0010">Activator</keyword>
<feature type="region of interest" description="Disordered" evidence="12">
    <location>
        <begin position="230"/>
        <end position="265"/>
    </location>
</feature>
<dbReference type="InterPro" id="IPR014710">
    <property type="entry name" value="RmlC-like_jellyroll"/>
</dbReference>
<dbReference type="Pfam" id="PF00027">
    <property type="entry name" value="cNMP_binding"/>
    <property type="match status" value="1"/>
</dbReference>
<dbReference type="InterPro" id="IPR018488">
    <property type="entry name" value="cNMP-bd_CS"/>
</dbReference>
<comment type="caution">
    <text evidence="15">The sequence shown here is derived from an EMBL/GenBank/DDBJ whole genome shotgun (WGS) entry which is preliminary data.</text>
</comment>
<evidence type="ECO:0000256" key="8">
    <source>
        <dbReference type="ARBA" id="ARBA00023163"/>
    </source>
</evidence>
<evidence type="ECO:0000259" key="13">
    <source>
        <dbReference type="PROSITE" id="PS50042"/>
    </source>
</evidence>
<evidence type="ECO:0000256" key="6">
    <source>
        <dbReference type="ARBA" id="ARBA00023149"/>
    </source>
</evidence>
<evidence type="ECO:0000256" key="11">
    <source>
        <dbReference type="ARBA" id="ARBA00068047"/>
    </source>
</evidence>
<evidence type="ECO:0000256" key="2">
    <source>
        <dbReference type="ARBA" id="ARBA00022566"/>
    </source>
</evidence>
<feature type="domain" description="HTH crp-type" evidence="14">
    <location>
        <begin position="144"/>
        <end position="217"/>
    </location>
</feature>
<evidence type="ECO:0000256" key="3">
    <source>
        <dbReference type="ARBA" id="ARBA00022741"/>
    </source>
</evidence>
<proteinExistence type="predicted"/>
<keyword evidence="4" id="KW-0805">Transcription regulation</keyword>
<dbReference type="InterPro" id="IPR012318">
    <property type="entry name" value="HTH_CRP"/>
</dbReference>
<dbReference type="CDD" id="cd00038">
    <property type="entry name" value="CAP_ED"/>
    <property type="match status" value="1"/>
</dbReference>
<protein>
    <recommendedName>
        <fullName evidence="11">CRP-like cAMP-activated global transcriptional regulator</fullName>
    </recommendedName>
    <alternativeName>
        <fullName evidence="10">cAMP receptor protein</fullName>
    </alternativeName>
    <alternativeName>
        <fullName evidence="9">cAMP regulatory protein</fullName>
    </alternativeName>
</protein>
<dbReference type="InterPro" id="IPR018490">
    <property type="entry name" value="cNMP-bd_dom_sf"/>
</dbReference>
<accession>A0A557XII7</accession>
<keyword evidence="6" id="KW-0114">cAMP</keyword>
<dbReference type="PANTHER" id="PTHR24567:SF74">
    <property type="entry name" value="HTH-TYPE TRANSCRIPTIONAL REGULATOR ARCR"/>
    <property type="match status" value="1"/>
</dbReference>
<sequence>MTAILGRAGIFHAVDPAVIATLTAELPVVHFARRQAIFGEGEGGDQLYIVTSGKVKLGRRASDGRHHLLAIAGPSDMFGELSIVDPGLRSASATALTDVDAVAMHRNTFWAWVADRPELALRLLRVLARRVRRTEDDLSDLIFADVAGRVAKELLRLSQRFGAQDNGVVHVTHNLTQEEIAQLIGASCEAVNKVLTEFTQHGWIRPEGESMLIIDSEALVRRAHLTTVSNGRQSPTVDRYDHDESFTPPIGNNRSRSWAFPAQVD</sequence>
<keyword evidence="2" id="KW-0116">cAMP-binding</keyword>
<keyword evidence="8" id="KW-0804">Transcription</keyword>
<dbReference type="SMART" id="SM00419">
    <property type="entry name" value="HTH_CRP"/>
    <property type="match status" value="1"/>
</dbReference>
<dbReference type="GO" id="GO:0005829">
    <property type="term" value="C:cytosol"/>
    <property type="evidence" value="ECO:0007669"/>
    <property type="project" value="TreeGrafter"/>
</dbReference>
<dbReference type="SMART" id="SM00100">
    <property type="entry name" value="cNMP"/>
    <property type="match status" value="1"/>
</dbReference>
<dbReference type="EMBL" id="VMQU01000096">
    <property type="protein sequence ID" value="TVS85529.1"/>
    <property type="molecule type" value="Genomic_DNA"/>
</dbReference>
<evidence type="ECO:0000256" key="10">
    <source>
        <dbReference type="ARBA" id="ARBA00033082"/>
    </source>
</evidence>
<dbReference type="PANTHER" id="PTHR24567">
    <property type="entry name" value="CRP FAMILY TRANSCRIPTIONAL REGULATORY PROTEIN"/>
    <property type="match status" value="1"/>
</dbReference>
<dbReference type="InterPro" id="IPR036390">
    <property type="entry name" value="WH_DNA-bd_sf"/>
</dbReference>
<dbReference type="Pfam" id="PF13545">
    <property type="entry name" value="HTH_Crp_2"/>
    <property type="match status" value="1"/>
</dbReference>
<dbReference type="InterPro" id="IPR000595">
    <property type="entry name" value="cNMP-bd_dom"/>
</dbReference>
<dbReference type="OrthoDB" id="180043at2"/>
<dbReference type="InterPro" id="IPR036388">
    <property type="entry name" value="WH-like_DNA-bd_sf"/>
</dbReference>
<dbReference type="GO" id="GO:0045892">
    <property type="term" value="P:negative regulation of DNA-templated transcription"/>
    <property type="evidence" value="ECO:0007669"/>
    <property type="project" value="UniProtKB-ARBA"/>
</dbReference>
<evidence type="ECO:0000256" key="9">
    <source>
        <dbReference type="ARBA" id="ARBA00029868"/>
    </source>
</evidence>
<evidence type="ECO:0000313" key="16">
    <source>
        <dbReference type="Proteomes" id="UP000320513"/>
    </source>
</evidence>
<dbReference type="GO" id="GO:0003677">
    <property type="term" value="F:DNA binding"/>
    <property type="evidence" value="ECO:0007669"/>
    <property type="project" value="UniProtKB-KW"/>
</dbReference>
<evidence type="ECO:0000259" key="14">
    <source>
        <dbReference type="PROSITE" id="PS51063"/>
    </source>
</evidence>